<evidence type="ECO:0000313" key="3">
    <source>
        <dbReference type="Proteomes" id="UP000366872"/>
    </source>
</evidence>
<proteinExistence type="predicted"/>
<dbReference type="Proteomes" id="UP000366872">
    <property type="component" value="Unassembled WGS sequence"/>
</dbReference>
<dbReference type="AlphaFoldDB" id="A0A6C2TZ68"/>
<evidence type="ECO:0000313" key="2">
    <source>
        <dbReference type="EMBL" id="VGO12486.1"/>
    </source>
</evidence>
<feature type="domain" description="Putative regulatory protein FmdB zinc ribbon" evidence="1">
    <location>
        <begin position="1"/>
        <end position="48"/>
    </location>
</feature>
<dbReference type="EMBL" id="CAAHFG010000001">
    <property type="protein sequence ID" value="VGO12486.1"/>
    <property type="molecule type" value="Genomic_DNA"/>
</dbReference>
<keyword evidence="3" id="KW-1185">Reference proteome</keyword>
<dbReference type="RefSeq" id="WP_168441983.1">
    <property type="nucleotide sequence ID" value="NZ_CAAHFG010000001.1"/>
</dbReference>
<protein>
    <recommendedName>
        <fullName evidence="1">Putative regulatory protein FmdB zinc ribbon domain-containing protein</fullName>
    </recommendedName>
</protein>
<evidence type="ECO:0000259" key="1">
    <source>
        <dbReference type="SMART" id="SM00834"/>
    </source>
</evidence>
<organism evidence="2 3">
    <name type="scientific">Pontiella desulfatans</name>
    <dbReference type="NCBI Taxonomy" id="2750659"/>
    <lineage>
        <taxon>Bacteria</taxon>
        <taxon>Pseudomonadati</taxon>
        <taxon>Kiritimatiellota</taxon>
        <taxon>Kiritimatiellia</taxon>
        <taxon>Kiritimatiellales</taxon>
        <taxon>Pontiellaceae</taxon>
        <taxon>Pontiella</taxon>
    </lineage>
</organism>
<dbReference type="SMART" id="SM00834">
    <property type="entry name" value="CxxC_CXXC_SSSS"/>
    <property type="match status" value="1"/>
</dbReference>
<dbReference type="InterPro" id="IPR013429">
    <property type="entry name" value="Regulatory_FmdB_Zinc_ribbon"/>
</dbReference>
<sequence>MPIREYAAVDPKKSCRHCKTGFEEMETMDAEAKTACPRCGEKIRRQLSAPSVGASQTGLHDRAKNAGFTTYEKLGKGEYEKKY</sequence>
<reference evidence="2 3" key="1">
    <citation type="submission" date="2019-04" db="EMBL/GenBank/DDBJ databases">
        <authorList>
            <person name="Van Vliet M D."/>
        </authorList>
    </citation>
    <scope>NUCLEOTIDE SEQUENCE [LARGE SCALE GENOMIC DNA]</scope>
    <source>
        <strain evidence="2 3">F1</strain>
    </source>
</reference>
<dbReference type="NCBIfam" id="TIGR02605">
    <property type="entry name" value="CxxC_CxxC_SSSS"/>
    <property type="match status" value="1"/>
</dbReference>
<gene>
    <name evidence="2" type="ORF">PDESU_01039</name>
</gene>
<accession>A0A6C2TZ68</accession>
<name>A0A6C2TZ68_PONDE</name>